<organism evidence="10 11">
    <name type="scientific">Clostridium punense</name>
    <dbReference type="NCBI Taxonomy" id="1054297"/>
    <lineage>
        <taxon>Bacteria</taxon>
        <taxon>Bacillati</taxon>
        <taxon>Bacillota</taxon>
        <taxon>Clostridia</taxon>
        <taxon>Eubacteriales</taxon>
        <taxon>Clostridiaceae</taxon>
        <taxon>Clostridium</taxon>
    </lineage>
</organism>
<evidence type="ECO:0000259" key="9">
    <source>
        <dbReference type="PROSITE" id="PS50893"/>
    </source>
</evidence>
<dbReference type="PANTHER" id="PTHR43553:SF24">
    <property type="entry name" value="ENERGY-COUPLING FACTOR TRANSPORTER ATP-BINDING PROTEIN ECFA1"/>
    <property type="match status" value="1"/>
</dbReference>
<dbReference type="InterPro" id="IPR027417">
    <property type="entry name" value="P-loop_NTPase"/>
</dbReference>
<dbReference type="InterPro" id="IPR015856">
    <property type="entry name" value="ABC_transpr_CbiO/EcfA_su"/>
</dbReference>
<dbReference type="GO" id="GO:0005524">
    <property type="term" value="F:ATP binding"/>
    <property type="evidence" value="ECO:0007669"/>
    <property type="project" value="UniProtKB-KW"/>
</dbReference>
<keyword evidence="7" id="KW-1278">Translocase</keyword>
<keyword evidence="5" id="KW-0547">Nucleotide-binding</keyword>
<dbReference type="EMBL" id="JAGGLL010000009">
    <property type="protein sequence ID" value="MBP2021702.1"/>
    <property type="molecule type" value="Genomic_DNA"/>
</dbReference>
<protein>
    <submittedName>
        <fullName evidence="10">Energy-coupling factor transport system ATP-binding protein</fullName>
        <ecNumber evidence="10">3.6.3.-</ecNumber>
    </submittedName>
</protein>
<reference evidence="10 11" key="1">
    <citation type="submission" date="2021-03" db="EMBL/GenBank/DDBJ databases">
        <title>Genomic Encyclopedia of Type Strains, Phase IV (KMG-IV): sequencing the most valuable type-strain genomes for metagenomic binning, comparative biology and taxonomic classification.</title>
        <authorList>
            <person name="Goeker M."/>
        </authorList>
    </citation>
    <scope>NUCLEOTIDE SEQUENCE [LARGE SCALE GENOMIC DNA]</scope>
    <source>
        <strain evidence="10 11">DSM 28650</strain>
    </source>
</reference>
<dbReference type="SMART" id="SM00382">
    <property type="entry name" value="AAA"/>
    <property type="match status" value="1"/>
</dbReference>
<evidence type="ECO:0000256" key="5">
    <source>
        <dbReference type="ARBA" id="ARBA00022741"/>
    </source>
</evidence>
<comment type="similarity">
    <text evidence="2">Belongs to the ABC transporter superfamily.</text>
</comment>
<gene>
    <name evidence="10" type="ORF">J2Z44_001498</name>
</gene>
<dbReference type="PROSITE" id="PS50893">
    <property type="entry name" value="ABC_TRANSPORTER_2"/>
    <property type="match status" value="1"/>
</dbReference>
<keyword evidence="8" id="KW-0472">Membrane</keyword>
<dbReference type="InterPro" id="IPR050095">
    <property type="entry name" value="ECF_ABC_transporter_ATP-bd"/>
</dbReference>
<keyword evidence="11" id="KW-1185">Reference proteome</keyword>
<evidence type="ECO:0000256" key="4">
    <source>
        <dbReference type="ARBA" id="ARBA00022475"/>
    </source>
</evidence>
<evidence type="ECO:0000256" key="3">
    <source>
        <dbReference type="ARBA" id="ARBA00022448"/>
    </source>
</evidence>
<evidence type="ECO:0000256" key="2">
    <source>
        <dbReference type="ARBA" id="ARBA00005417"/>
    </source>
</evidence>
<accession>A0ABS4K1Q3</accession>
<dbReference type="Gene3D" id="3.40.50.300">
    <property type="entry name" value="P-loop containing nucleotide triphosphate hydrolases"/>
    <property type="match status" value="1"/>
</dbReference>
<evidence type="ECO:0000313" key="10">
    <source>
        <dbReference type="EMBL" id="MBP2021702.1"/>
    </source>
</evidence>
<evidence type="ECO:0000256" key="6">
    <source>
        <dbReference type="ARBA" id="ARBA00022840"/>
    </source>
</evidence>
<dbReference type="NCBIfam" id="NF010167">
    <property type="entry name" value="PRK13648.1"/>
    <property type="match status" value="1"/>
</dbReference>
<dbReference type="PROSITE" id="PS00211">
    <property type="entry name" value="ABC_TRANSPORTER_1"/>
    <property type="match status" value="1"/>
</dbReference>
<feature type="domain" description="ABC transporter" evidence="9">
    <location>
        <begin position="25"/>
        <end position="264"/>
    </location>
</feature>
<dbReference type="Pfam" id="PF00005">
    <property type="entry name" value="ABC_tran"/>
    <property type="match status" value="1"/>
</dbReference>
<evidence type="ECO:0000313" key="11">
    <source>
        <dbReference type="Proteomes" id="UP001519308"/>
    </source>
</evidence>
<dbReference type="EC" id="3.6.3.-" evidence="10"/>
<dbReference type="CDD" id="cd03225">
    <property type="entry name" value="ABC_cobalt_CbiO_domain1"/>
    <property type="match status" value="1"/>
</dbReference>
<evidence type="ECO:0000256" key="8">
    <source>
        <dbReference type="ARBA" id="ARBA00023136"/>
    </source>
</evidence>
<dbReference type="InterPro" id="IPR017871">
    <property type="entry name" value="ABC_transporter-like_CS"/>
</dbReference>
<dbReference type="NCBIfam" id="TIGR04520">
    <property type="entry name" value="ECF_ATPase_1"/>
    <property type="match status" value="1"/>
</dbReference>
<comment type="subcellular location">
    <subcellularLocation>
        <location evidence="1">Cell membrane</location>
        <topology evidence="1">Peripheral membrane protein</topology>
    </subcellularLocation>
</comment>
<proteinExistence type="inferred from homology"/>
<dbReference type="PANTHER" id="PTHR43553">
    <property type="entry name" value="HEAVY METAL TRANSPORTER"/>
    <property type="match status" value="1"/>
</dbReference>
<comment type="caution">
    <text evidence="10">The sequence shown here is derived from an EMBL/GenBank/DDBJ whole genome shotgun (WGS) entry which is preliminary data.</text>
</comment>
<evidence type="ECO:0000256" key="1">
    <source>
        <dbReference type="ARBA" id="ARBA00004202"/>
    </source>
</evidence>
<dbReference type="InterPro" id="IPR003439">
    <property type="entry name" value="ABC_transporter-like_ATP-bd"/>
</dbReference>
<keyword evidence="3" id="KW-0813">Transport</keyword>
<dbReference type="InterPro" id="IPR030947">
    <property type="entry name" value="EcfA_1"/>
</dbReference>
<name>A0ABS4K1Q3_9CLOT</name>
<sequence length="300" mass="33556">MSKNDYIENKSPQKLMENSSDIKEIISEELRFSYPPDSEGNSKVAIDGVNITINKGEFVVILGHNGSGKSTFAKHINALLTPTEGKLFVSGYDTSKEENIWSVRNKAGMVFQNPDNQIVATIVEEDVAFGPENLGVEPSEIRRRVDESLKKVNMYKYKNHGPHLLSGGQKQRVAIAGILAMRPECIVLDEPTAMLDPSGRKEVIKTITELNKKYGITIVLITHYMEEAVEADRIYVMDSGKVVIEGKPKDVFKQVETMKNLGLDVPQMTELAYELSKSGIHIKEDILTIDEMVNELCQLR</sequence>
<keyword evidence="4" id="KW-1003">Cell membrane</keyword>
<dbReference type="GO" id="GO:0016787">
    <property type="term" value="F:hydrolase activity"/>
    <property type="evidence" value="ECO:0007669"/>
    <property type="project" value="UniProtKB-KW"/>
</dbReference>
<dbReference type="SUPFAM" id="SSF52540">
    <property type="entry name" value="P-loop containing nucleoside triphosphate hydrolases"/>
    <property type="match status" value="1"/>
</dbReference>
<dbReference type="Proteomes" id="UP001519308">
    <property type="component" value="Unassembled WGS sequence"/>
</dbReference>
<dbReference type="InterPro" id="IPR003593">
    <property type="entry name" value="AAA+_ATPase"/>
</dbReference>
<keyword evidence="6 10" id="KW-0067">ATP-binding</keyword>
<keyword evidence="10" id="KW-0378">Hydrolase</keyword>
<evidence type="ECO:0000256" key="7">
    <source>
        <dbReference type="ARBA" id="ARBA00022967"/>
    </source>
</evidence>